<dbReference type="InParanoid" id="A0A4R5CL07"/>
<dbReference type="Proteomes" id="UP000294739">
    <property type="component" value="Unassembled WGS sequence"/>
</dbReference>
<gene>
    <name evidence="2" type="ORF">E1269_25010</name>
</gene>
<sequence>MRSSALARHLIALVTTLLAVVALIVGFVSPASAYPPDPPSPAESAQQLAGLTVAPPGSSSGYSRDRFPHWSPAEGSCNTREMVLVRDGSGVSTGADCYPTAGSWYSVYDQVWIEEPSDVSVDHMVPLANAWRSGASSWTEDRREDFANDLARGQLIAVTASSNSSKGDSDPSEWRPPNQNWWCYYARHWTDVKYDWDLTITSAEKTALQEMLATC</sequence>
<organism evidence="2 3">
    <name type="scientific">Jiangella asiatica</name>
    <dbReference type="NCBI Taxonomy" id="2530372"/>
    <lineage>
        <taxon>Bacteria</taxon>
        <taxon>Bacillati</taxon>
        <taxon>Actinomycetota</taxon>
        <taxon>Actinomycetes</taxon>
        <taxon>Jiangellales</taxon>
        <taxon>Jiangellaceae</taxon>
        <taxon>Jiangella</taxon>
    </lineage>
</organism>
<keyword evidence="2" id="KW-0255">Endonuclease</keyword>
<keyword evidence="2" id="KW-0540">Nuclease</keyword>
<accession>A0A4R5CL07</accession>
<evidence type="ECO:0000313" key="2">
    <source>
        <dbReference type="EMBL" id="TDE00576.1"/>
    </source>
</evidence>
<dbReference type="Pfam" id="PF07510">
    <property type="entry name" value="GmrSD_C"/>
    <property type="match status" value="1"/>
</dbReference>
<evidence type="ECO:0000259" key="1">
    <source>
        <dbReference type="Pfam" id="PF07510"/>
    </source>
</evidence>
<keyword evidence="2" id="KW-0378">Hydrolase</keyword>
<dbReference type="GO" id="GO:0004519">
    <property type="term" value="F:endonuclease activity"/>
    <property type="evidence" value="ECO:0007669"/>
    <property type="project" value="UniProtKB-KW"/>
</dbReference>
<feature type="domain" description="GmrSD restriction endonucleases C-terminal" evidence="1">
    <location>
        <begin position="108"/>
        <end position="210"/>
    </location>
</feature>
<proteinExistence type="predicted"/>
<keyword evidence="3" id="KW-1185">Reference proteome</keyword>
<dbReference type="InterPro" id="IPR011089">
    <property type="entry name" value="GmrSD_C"/>
</dbReference>
<dbReference type="RefSeq" id="WP_131899692.1">
    <property type="nucleotide sequence ID" value="NZ_SMKZ01000048.1"/>
</dbReference>
<dbReference type="PANTHER" id="PTHR24094">
    <property type="entry name" value="SECRETED PROTEIN"/>
    <property type="match status" value="1"/>
</dbReference>
<comment type="caution">
    <text evidence="2">The sequence shown here is derived from an EMBL/GenBank/DDBJ whole genome shotgun (WGS) entry which is preliminary data.</text>
</comment>
<dbReference type="OrthoDB" id="5196645at2"/>
<protein>
    <submittedName>
        <fullName evidence="2">HNH endonuclease</fullName>
    </submittedName>
</protein>
<reference evidence="2 3" key="1">
    <citation type="submission" date="2019-03" db="EMBL/GenBank/DDBJ databases">
        <title>Draft genome sequences of novel Actinobacteria.</title>
        <authorList>
            <person name="Sahin N."/>
            <person name="Ay H."/>
            <person name="Saygin H."/>
        </authorList>
    </citation>
    <scope>NUCLEOTIDE SEQUENCE [LARGE SCALE GENOMIC DNA]</scope>
    <source>
        <strain evidence="2 3">5K138</strain>
    </source>
</reference>
<dbReference type="AlphaFoldDB" id="A0A4R5CL07"/>
<evidence type="ECO:0000313" key="3">
    <source>
        <dbReference type="Proteomes" id="UP000294739"/>
    </source>
</evidence>
<name>A0A4R5CL07_9ACTN</name>
<dbReference type="PANTHER" id="PTHR24094:SF15">
    <property type="entry name" value="AMP-DEPENDENT SYNTHETASE_LIGASE DOMAIN-CONTAINING PROTEIN-RELATED"/>
    <property type="match status" value="1"/>
</dbReference>
<dbReference type="EMBL" id="SMKZ01000048">
    <property type="protein sequence ID" value="TDE00576.1"/>
    <property type="molecule type" value="Genomic_DNA"/>
</dbReference>